<comment type="caution">
    <text evidence="12">The sequence shown here is derived from an EMBL/GenBank/DDBJ whole genome shotgun (WGS) entry which is preliminary data.</text>
</comment>
<accession>A0AA39FBV8</accession>
<reference evidence="12" key="2">
    <citation type="submission" date="2023-03" db="EMBL/GenBank/DDBJ databases">
        <authorList>
            <person name="Inwood S.N."/>
            <person name="Skelly J.G."/>
            <person name="Guhlin J."/>
            <person name="Harrop T.W.R."/>
            <person name="Goldson S.G."/>
            <person name="Dearden P.K."/>
        </authorList>
    </citation>
    <scope>NUCLEOTIDE SEQUENCE</scope>
    <source>
        <strain evidence="12">Irish</strain>
        <tissue evidence="12">Whole body</tissue>
    </source>
</reference>
<comment type="function">
    <text evidence="9">Promotes transcriptional elongation by Su(Tpl)/ELL. Essential for development.</text>
</comment>
<dbReference type="InterPro" id="IPR019194">
    <property type="entry name" value="Tscrpt_elong_fac_Eaf_N"/>
</dbReference>
<feature type="compositionally biased region" description="Low complexity" evidence="10">
    <location>
        <begin position="346"/>
        <end position="365"/>
    </location>
</feature>
<feature type="region of interest" description="Disordered" evidence="10">
    <location>
        <begin position="134"/>
        <end position="228"/>
    </location>
</feature>
<dbReference type="Proteomes" id="UP001168990">
    <property type="component" value="Unassembled WGS sequence"/>
</dbReference>
<reference evidence="12" key="1">
    <citation type="journal article" date="2023" name="bioRxiv">
        <title>Scaffold-level genome assemblies of two parasitoid biocontrol wasps reveal the parthenogenesis mechanism and an associated novel virus.</title>
        <authorList>
            <person name="Inwood S."/>
            <person name="Skelly J."/>
            <person name="Guhlin J."/>
            <person name="Harrop T."/>
            <person name="Goldson S."/>
            <person name="Dearden P."/>
        </authorList>
    </citation>
    <scope>NUCLEOTIDE SEQUENCE</scope>
    <source>
        <strain evidence="12">Irish</strain>
        <tissue evidence="12">Whole body</tissue>
    </source>
</reference>
<proteinExistence type="inferred from homology"/>
<dbReference type="AlphaFoldDB" id="A0AA39FBV8"/>
<evidence type="ECO:0000256" key="1">
    <source>
        <dbReference type="ARBA" id="ARBA00004123"/>
    </source>
</evidence>
<feature type="region of interest" description="Disordered" evidence="10">
    <location>
        <begin position="283"/>
        <end position="371"/>
    </location>
</feature>
<dbReference type="InterPro" id="IPR027093">
    <property type="entry name" value="EAF_fam"/>
</dbReference>
<feature type="domain" description="Transcription elongation factor Eaf N-terminal" evidence="11">
    <location>
        <begin position="33"/>
        <end position="130"/>
    </location>
</feature>
<name>A0AA39FBV8_9HYME</name>
<dbReference type="GO" id="GO:0032783">
    <property type="term" value="C:super elongation complex"/>
    <property type="evidence" value="ECO:0007669"/>
    <property type="project" value="InterPro"/>
</dbReference>
<evidence type="ECO:0000256" key="3">
    <source>
        <dbReference type="ARBA" id="ARBA00021452"/>
    </source>
</evidence>
<feature type="compositionally biased region" description="Low complexity" evidence="10">
    <location>
        <begin position="142"/>
        <end position="153"/>
    </location>
</feature>
<evidence type="ECO:0000256" key="2">
    <source>
        <dbReference type="ARBA" id="ARBA00007798"/>
    </source>
</evidence>
<keyword evidence="4" id="KW-0597">Phosphoprotein</keyword>
<organism evidence="12 13">
    <name type="scientific">Microctonus aethiopoides</name>
    <dbReference type="NCBI Taxonomy" id="144406"/>
    <lineage>
        <taxon>Eukaryota</taxon>
        <taxon>Metazoa</taxon>
        <taxon>Ecdysozoa</taxon>
        <taxon>Arthropoda</taxon>
        <taxon>Hexapoda</taxon>
        <taxon>Insecta</taxon>
        <taxon>Pterygota</taxon>
        <taxon>Neoptera</taxon>
        <taxon>Endopterygota</taxon>
        <taxon>Hymenoptera</taxon>
        <taxon>Apocrita</taxon>
        <taxon>Ichneumonoidea</taxon>
        <taxon>Braconidae</taxon>
        <taxon>Euphorinae</taxon>
        <taxon>Microctonus</taxon>
    </lineage>
</organism>
<keyword evidence="8" id="KW-0539">Nucleus</keyword>
<feature type="compositionally biased region" description="Low complexity" evidence="10">
    <location>
        <begin position="283"/>
        <end position="296"/>
    </location>
</feature>
<evidence type="ECO:0000256" key="4">
    <source>
        <dbReference type="ARBA" id="ARBA00022553"/>
    </source>
</evidence>
<feature type="compositionally biased region" description="Low complexity" evidence="10">
    <location>
        <begin position="305"/>
        <end position="316"/>
    </location>
</feature>
<evidence type="ECO:0000313" key="13">
    <source>
        <dbReference type="Proteomes" id="UP001168990"/>
    </source>
</evidence>
<evidence type="ECO:0000259" key="11">
    <source>
        <dbReference type="Pfam" id="PF09816"/>
    </source>
</evidence>
<dbReference type="EMBL" id="JAQQBS010001422">
    <property type="protein sequence ID" value="KAK0166546.1"/>
    <property type="molecule type" value="Genomic_DNA"/>
</dbReference>
<evidence type="ECO:0000256" key="8">
    <source>
        <dbReference type="ARBA" id="ARBA00023242"/>
    </source>
</evidence>
<keyword evidence="6" id="KW-0010">Activator</keyword>
<dbReference type="Pfam" id="PF09816">
    <property type="entry name" value="EAF"/>
    <property type="match status" value="1"/>
</dbReference>
<evidence type="ECO:0000256" key="9">
    <source>
        <dbReference type="ARBA" id="ARBA00025617"/>
    </source>
</evidence>
<comment type="subcellular location">
    <subcellularLocation>
        <location evidence="1">Nucleus</location>
    </subcellularLocation>
</comment>
<protein>
    <recommendedName>
        <fullName evidence="3">Ell-associated factor Eaf</fullName>
    </recommendedName>
</protein>
<dbReference type="PANTHER" id="PTHR15970:SF2">
    <property type="entry name" value="ELL-ASSOCIATED FACTOR EAF"/>
    <property type="match status" value="1"/>
</dbReference>
<gene>
    <name evidence="12" type="ORF">PV328_004954</name>
</gene>
<comment type="similarity">
    <text evidence="2">Belongs to the EAF family.</text>
</comment>
<keyword evidence="7" id="KW-0804">Transcription</keyword>
<feature type="compositionally biased region" description="Polar residues" evidence="10">
    <location>
        <begin position="330"/>
        <end position="345"/>
    </location>
</feature>
<evidence type="ECO:0000256" key="7">
    <source>
        <dbReference type="ARBA" id="ARBA00023163"/>
    </source>
</evidence>
<sequence length="371" mass="39825">MKNSAGPNAEQSGFQGIGRDMAERLGLGREVRELKLGPTFTNDKSTSFHTLKYDFKPASVDVSKMASVDVGLNNTMTVTVPHLDGAGIPHTIFKGSHRPYSKECVLIIDRVTGEITLERLSSNIQVKKTRVEQKSQASLMANPSSNSLLNRPNTPIEYKRSPTHGRSTSRTKVTSGKKRDPTVQLHSKPPIPIQYQSSPMRLSPFHGKSPSNINSSPATQSSSMSQHTSTNLLASLPMIGSDFDDFHSTPQSSSSSSLTVAAATASSIKVNQERSSLRNNLLSTNNISSSANNSTLRENGIGMLSDSSTASSSSDTSDSESEPENDSRSISIPTANGHANGNKTSPSLLMNMPDNLLNDDLQLSESESDSD</sequence>
<dbReference type="PANTHER" id="PTHR15970">
    <property type="entry name" value="ELL-ASSOCIATED FACTOR EAF"/>
    <property type="match status" value="1"/>
</dbReference>
<dbReference type="GO" id="GO:0006368">
    <property type="term" value="P:transcription elongation by RNA polymerase II"/>
    <property type="evidence" value="ECO:0007669"/>
    <property type="project" value="InterPro"/>
</dbReference>
<evidence type="ECO:0000313" key="12">
    <source>
        <dbReference type="EMBL" id="KAK0166546.1"/>
    </source>
</evidence>
<keyword evidence="13" id="KW-1185">Reference proteome</keyword>
<evidence type="ECO:0000256" key="6">
    <source>
        <dbReference type="ARBA" id="ARBA00023159"/>
    </source>
</evidence>
<dbReference type="GO" id="GO:0003711">
    <property type="term" value="F:transcription elongation factor activity"/>
    <property type="evidence" value="ECO:0007669"/>
    <property type="project" value="TreeGrafter"/>
</dbReference>
<feature type="compositionally biased region" description="Low complexity" evidence="10">
    <location>
        <begin position="215"/>
        <end position="228"/>
    </location>
</feature>
<evidence type="ECO:0000256" key="5">
    <source>
        <dbReference type="ARBA" id="ARBA00023015"/>
    </source>
</evidence>
<keyword evidence="5" id="KW-0805">Transcription regulation</keyword>
<evidence type="ECO:0000256" key="10">
    <source>
        <dbReference type="SAM" id="MobiDB-lite"/>
    </source>
</evidence>